<evidence type="ECO:0000313" key="3">
    <source>
        <dbReference type="Proteomes" id="UP000313066"/>
    </source>
</evidence>
<reference evidence="2 3" key="1">
    <citation type="submission" date="2019-10" db="EMBL/GenBank/DDBJ databases">
        <title>Nonomuraea sp. nov., isolated from Phyllanthus amarus.</title>
        <authorList>
            <person name="Klykleung N."/>
            <person name="Tanasupawat S."/>
        </authorList>
    </citation>
    <scope>NUCLEOTIDE SEQUENCE [LARGE SCALE GENOMIC DNA]</scope>
    <source>
        <strain evidence="2 3">CR1-09</strain>
    </source>
</reference>
<proteinExistence type="predicted"/>
<feature type="region of interest" description="Disordered" evidence="1">
    <location>
        <begin position="1"/>
        <end position="29"/>
    </location>
</feature>
<dbReference type="Proteomes" id="UP000313066">
    <property type="component" value="Unassembled WGS sequence"/>
</dbReference>
<evidence type="ECO:0000313" key="2">
    <source>
        <dbReference type="EMBL" id="KAB8172376.1"/>
    </source>
</evidence>
<protein>
    <submittedName>
        <fullName evidence="2">Uncharacterized protein</fullName>
    </submittedName>
</protein>
<name>A0A5N6AW33_9ACTN</name>
<accession>A0A5N6AW33</accession>
<sequence>MSEQIALPHGVDEAAPAEQASHGVHAQRVRDRTLPHRYRYVALRRAVGHHMPLGRRATWDFITSRAGDVRSDEVALVRALDILEVSSDEETRAWIATSCSRPHRCGSPS</sequence>
<dbReference type="EMBL" id="VDMA02000055">
    <property type="protein sequence ID" value="KAB8172376.1"/>
    <property type="molecule type" value="Genomic_DNA"/>
</dbReference>
<gene>
    <name evidence="2" type="ORF">FH610_042365</name>
</gene>
<evidence type="ECO:0000256" key="1">
    <source>
        <dbReference type="SAM" id="MobiDB-lite"/>
    </source>
</evidence>
<dbReference type="RefSeq" id="WP_139580888.1">
    <property type="nucleotide sequence ID" value="NZ_VDMA02000055.1"/>
</dbReference>
<organism evidence="2 3">
    <name type="scientific">Microbispora catharanthi</name>
    <dbReference type="NCBI Taxonomy" id="1712871"/>
    <lineage>
        <taxon>Bacteria</taxon>
        <taxon>Bacillati</taxon>
        <taxon>Actinomycetota</taxon>
        <taxon>Actinomycetes</taxon>
        <taxon>Streptosporangiales</taxon>
        <taxon>Streptosporangiaceae</taxon>
        <taxon>Microbispora</taxon>
    </lineage>
</organism>
<comment type="caution">
    <text evidence="2">The sequence shown here is derived from an EMBL/GenBank/DDBJ whole genome shotgun (WGS) entry which is preliminary data.</text>
</comment>
<keyword evidence="3" id="KW-1185">Reference proteome</keyword>
<dbReference type="AlphaFoldDB" id="A0A5N6AW33"/>